<sequence length="218" mass="24695">MGIQSSVAMFSTLTKINLIIKESNDIEKLLNDSLNVKVPAEELRLPNTLYPSHYKLWIHPIVDEYGENNFTFTGRVKIQVDCLEETNKIILNWDDLNITDSDIRVYTVRHIESNSDSLKTQSEPKVHNISRRQAEDDDPVTSSDDSTTSGLPPDFFTTDIESTEETTTTEETDGTTVETTDPTLDTTTIEVAETTTERRIITSEITPLPIKEIDRNEE</sequence>
<dbReference type="GO" id="GO:0008270">
    <property type="term" value="F:zinc ion binding"/>
    <property type="evidence" value="ECO:0007669"/>
    <property type="project" value="TreeGrafter"/>
</dbReference>
<proteinExistence type="predicted"/>
<accession>A0AAV8XPT9</accession>
<evidence type="ECO:0000256" key="1">
    <source>
        <dbReference type="ARBA" id="ARBA00022438"/>
    </source>
</evidence>
<reference evidence="4" key="1">
    <citation type="journal article" date="2023" name="Insect Mol. Biol.">
        <title>Genome sequencing provides insights into the evolution of gene families encoding plant cell wall-degrading enzymes in longhorned beetles.</title>
        <authorList>
            <person name="Shin N.R."/>
            <person name="Okamura Y."/>
            <person name="Kirsch R."/>
            <person name="Pauchet Y."/>
        </authorList>
    </citation>
    <scope>NUCLEOTIDE SEQUENCE</scope>
    <source>
        <strain evidence="4">AMC_N1</strain>
    </source>
</reference>
<protein>
    <recommendedName>
        <fullName evidence="3">Aminopeptidase N-like N-terminal domain-containing protein</fullName>
    </recommendedName>
</protein>
<evidence type="ECO:0000256" key="2">
    <source>
        <dbReference type="SAM" id="MobiDB-lite"/>
    </source>
</evidence>
<dbReference type="PANTHER" id="PTHR11533:SF276">
    <property type="entry name" value="GLUTAMYL AMINOPEPTIDASE"/>
    <property type="match status" value="1"/>
</dbReference>
<dbReference type="GO" id="GO:0043171">
    <property type="term" value="P:peptide catabolic process"/>
    <property type="evidence" value="ECO:0007669"/>
    <property type="project" value="TreeGrafter"/>
</dbReference>
<dbReference type="PANTHER" id="PTHR11533">
    <property type="entry name" value="PROTEASE M1 ZINC METALLOPROTEASE"/>
    <property type="match status" value="1"/>
</dbReference>
<dbReference type="AlphaFoldDB" id="A0AAV8XPT9"/>
<keyword evidence="1" id="KW-0031">Aminopeptidase</keyword>
<dbReference type="GO" id="GO:0006508">
    <property type="term" value="P:proteolysis"/>
    <property type="evidence" value="ECO:0007669"/>
    <property type="project" value="TreeGrafter"/>
</dbReference>
<keyword evidence="1" id="KW-0645">Protease</keyword>
<dbReference type="Gene3D" id="2.60.40.1730">
    <property type="entry name" value="tricorn interacting facor f3 domain"/>
    <property type="match status" value="1"/>
</dbReference>
<feature type="compositionally biased region" description="Polar residues" evidence="2">
    <location>
        <begin position="114"/>
        <end position="123"/>
    </location>
</feature>
<name>A0AAV8XPT9_9CUCU</name>
<dbReference type="Proteomes" id="UP001162162">
    <property type="component" value="Unassembled WGS sequence"/>
</dbReference>
<feature type="compositionally biased region" description="Low complexity" evidence="2">
    <location>
        <begin position="140"/>
        <end position="160"/>
    </location>
</feature>
<dbReference type="GO" id="GO:0005615">
    <property type="term" value="C:extracellular space"/>
    <property type="evidence" value="ECO:0007669"/>
    <property type="project" value="TreeGrafter"/>
</dbReference>
<dbReference type="GO" id="GO:0042277">
    <property type="term" value="F:peptide binding"/>
    <property type="evidence" value="ECO:0007669"/>
    <property type="project" value="TreeGrafter"/>
</dbReference>
<evidence type="ECO:0000313" key="5">
    <source>
        <dbReference type="Proteomes" id="UP001162162"/>
    </source>
</evidence>
<dbReference type="SUPFAM" id="SSF63737">
    <property type="entry name" value="Leukotriene A4 hydrolase N-terminal domain"/>
    <property type="match status" value="1"/>
</dbReference>
<dbReference type="Pfam" id="PF17900">
    <property type="entry name" value="Peptidase_M1_N"/>
    <property type="match status" value="1"/>
</dbReference>
<evidence type="ECO:0000259" key="3">
    <source>
        <dbReference type="Pfam" id="PF17900"/>
    </source>
</evidence>
<dbReference type="EMBL" id="JAPWTK010000409">
    <property type="protein sequence ID" value="KAJ8940806.1"/>
    <property type="molecule type" value="Genomic_DNA"/>
</dbReference>
<evidence type="ECO:0000313" key="4">
    <source>
        <dbReference type="EMBL" id="KAJ8940806.1"/>
    </source>
</evidence>
<feature type="region of interest" description="Disordered" evidence="2">
    <location>
        <begin position="113"/>
        <end position="190"/>
    </location>
</feature>
<gene>
    <name evidence="4" type="ORF">NQ318_007892</name>
</gene>
<dbReference type="InterPro" id="IPR045357">
    <property type="entry name" value="Aminopeptidase_N-like_N"/>
</dbReference>
<dbReference type="InterPro" id="IPR050344">
    <property type="entry name" value="Peptidase_M1_aminopeptidases"/>
</dbReference>
<dbReference type="GO" id="GO:0005737">
    <property type="term" value="C:cytoplasm"/>
    <property type="evidence" value="ECO:0007669"/>
    <property type="project" value="TreeGrafter"/>
</dbReference>
<comment type="caution">
    <text evidence="4">The sequence shown here is derived from an EMBL/GenBank/DDBJ whole genome shotgun (WGS) entry which is preliminary data.</text>
</comment>
<dbReference type="GO" id="GO:0016020">
    <property type="term" value="C:membrane"/>
    <property type="evidence" value="ECO:0007669"/>
    <property type="project" value="TreeGrafter"/>
</dbReference>
<feature type="compositionally biased region" description="Acidic residues" evidence="2">
    <location>
        <begin position="161"/>
        <end position="173"/>
    </location>
</feature>
<feature type="compositionally biased region" description="Low complexity" evidence="2">
    <location>
        <begin position="174"/>
        <end position="190"/>
    </location>
</feature>
<keyword evidence="5" id="KW-1185">Reference proteome</keyword>
<feature type="domain" description="Aminopeptidase N-like N-terminal" evidence="3">
    <location>
        <begin position="51"/>
        <end position="125"/>
    </location>
</feature>
<dbReference type="GO" id="GO:0070006">
    <property type="term" value="F:metalloaminopeptidase activity"/>
    <property type="evidence" value="ECO:0007669"/>
    <property type="project" value="TreeGrafter"/>
</dbReference>
<keyword evidence="1" id="KW-0378">Hydrolase</keyword>
<organism evidence="4 5">
    <name type="scientific">Aromia moschata</name>
    <dbReference type="NCBI Taxonomy" id="1265417"/>
    <lineage>
        <taxon>Eukaryota</taxon>
        <taxon>Metazoa</taxon>
        <taxon>Ecdysozoa</taxon>
        <taxon>Arthropoda</taxon>
        <taxon>Hexapoda</taxon>
        <taxon>Insecta</taxon>
        <taxon>Pterygota</taxon>
        <taxon>Neoptera</taxon>
        <taxon>Endopterygota</taxon>
        <taxon>Coleoptera</taxon>
        <taxon>Polyphaga</taxon>
        <taxon>Cucujiformia</taxon>
        <taxon>Chrysomeloidea</taxon>
        <taxon>Cerambycidae</taxon>
        <taxon>Cerambycinae</taxon>
        <taxon>Callichromatini</taxon>
        <taxon>Aromia</taxon>
    </lineage>
</organism>
<dbReference type="InterPro" id="IPR042097">
    <property type="entry name" value="Aminopeptidase_N-like_N_sf"/>
</dbReference>